<dbReference type="PANTHER" id="PTHR24248">
    <property type="entry name" value="ADRENERGIC RECEPTOR-RELATED G-PROTEIN COUPLED RECEPTOR"/>
    <property type="match status" value="1"/>
</dbReference>
<evidence type="ECO:0000256" key="8">
    <source>
        <dbReference type="ARBA" id="ARBA00023170"/>
    </source>
</evidence>
<evidence type="ECO:0000256" key="11">
    <source>
        <dbReference type="SAM" id="Phobius"/>
    </source>
</evidence>
<organism evidence="13 14">
    <name type="scientific">Hyalella azteca</name>
    <name type="common">Amphipod</name>
    <dbReference type="NCBI Taxonomy" id="294128"/>
    <lineage>
        <taxon>Eukaryota</taxon>
        <taxon>Metazoa</taxon>
        <taxon>Ecdysozoa</taxon>
        <taxon>Arthropoda</taxon>
        <taxon>Crustacea</taxon>
        <taxon>Multicrustacea</taxon>
        <taxon>Malacostraca</taxon>
        <taxon>Eumalacostraca</taxon>
        <taxon>Peracarida</taxon>
        <taxon>Amphipoda</taxon>
        <taxon>Senticaudata</taxon>
        <taxon>Talitrida</taxon>
        <taxon>Talitroidea</taxon>
        <taxon>Hyalellidae</taxon>
        <taxon>Hyalella</taxon>
    </lineage>
</organism>
<protein>
    <submittedName>
        <fullName evidence="14">Histamine H1 receptor-like</fullName>
    </submittedName>
</protein>
<keyword evidence="7 11" id="KW-0472">Membrane</keyword>
<dbReference type="OrthoDB" id="10042731at2759"/>
<dbReference type="RefSeq" id="XP_047740014.1">
    <property type="nucleotide sequence ID" value="XM_047884058.1"/>
</dbReference>
<name>A0A979FVE1_HYAAZ</name>
<sequence>MMDSQVVNSSMYPRSILKENSVTTISKLISQHLLSSSLSTPFPPLYSIWQGNLEESGQNWVPRNSDLGFANSFVNDNQFLNPAPNKVDVGLSEDIENTSAIISSFLSPEINFFSTLNETLPFIGTIDAHSLSPRALEFNSSELFANATIETPPLLLSTENAASPQTGIIWQTIVLVILKLIVMGGIIVVAILGNILVIVSIFLNHRLHSLANHFLISLATADIMVAVCAMSFNASVQISGFWMFGSIICDLWNSFDVYFSTVSILHLCCISMDRYYAILKPLEYPIYMTRKVVFFMIAISWLLPTLISFLPIFLGWYATADHLQIRALDPYSCTFEVNSGYALLSSGLSFWTPCTVMLVMYFRIFQEARKQEAAIMSRTNSTCHMNNSRKKTPRRSRLRRFFSFGVSARARRGSSERQELSHLQLKHLPAIAEATRKSQCQLRDSLNQGRPSVTESIVSVTRCSVGSSPCLCSLSDKDTSAEYSNTLPKDKSRRVSLPLHDRSDVGTIPARDFSLRQEYNNALRKMTEGDEIKTESKNAEFQSIPEDHICTNSKKRVQTQDYFEPQSEKCPLSETDLNRTQDYDPTIEETELKLLGSADQDARVTVPDNSAVTWKRSSYSSAEERLTSPHASIKKLSQRSRGDSVVLEGRSAPHAPMMKREHKAARTLGIIMGAFIACWLPFFTWYVAVHICRESCPTPEPVVTLLFWIGYFNSTLNPFIYAYFRADFREAFRKTLRRFRCPGFRSASFSSY</sequence>
<dbReference type="SUPFAM" id="SSF81321">
    <property type="entry name" value="Family A G protein-coupled receptor-like"/>
    <property type="match status" value="1"/>
</dbReference>
<dbReference type="InterPro" id="IPR017452">
    <property type="entry name" value="GPCR_Rhodpsn_7TM"/>
</dbReference>
<keyword evidence="8 10" id="KW-0675">Receptor</keyword>
<evidence type="ECO:0000256" key="2">
    <source>
        <dbReference type="ARBA" id="ARBA00010663"/>
    </source>
</evidence>
<gene>
    <name evidence="14" type="primary">LOC108678375</name>
</gene>
<dbReference type="Gene3D" id="1.20.1070.10">
    <property type="entry name" value="Rhodopsin 7-helix transmembrane proteins"/>
    <property type="match status" value="2"/>
</dbReference>
<dbReference type="PRINTS" id="PR00237">
    <property type="entry name" value="GPCRRHODOPSN"/>
</dbReference>
<evidence type="ECO:0000313" key="13">
    <source>
        <dbReference type="Proteomes" id="UP000694843"/>
    </source>
</evidence>
<dbReference type="PROSITE" id="PS50262">
    <property type="entry name" value="G_PROTEIN_RECEP_F1_2"/>
    <property type="match status" value="1"/>
</dbReference>
<dbReference type="AlphaFoldDB" id="A0A979FVE1"/>
<feature type="transmembrane region" description="Helical" evidence="11">
    <location>
        <begin position="339"/>
        <end position="362"/>
    </location>
</feature>
<evidence type="ECO:0000313" key="14">
    <source>
        <dbReference type="RefSeq" id="XP_047740014.1"/>
    </source>
</evidence>
<keyword evidence="9 10" id="KW-0807">Transducer</keyword>
<evidence type="ECO:0000256" key="9">
    <source>
        <dbReference type="ARBA" id="ARBA00023224"/>
    </source>
</evidence>
<evidence type="ECO:0000256" key="4">
    <source>
        <dbReference type="ARBA" id="ARBA00022692"/>
    </source>
</evidence>
<feature type="transmembrane region" description="Helical" evidence="11">
    <location>
        <begin position="667"/>
        <end position="689"/>
    </location>
</feature>
<dbReference type="InterPro" id="IPR000276">
    <property type="entry name" value="GPCR_Rhodpsn"/>
</dbReference>
<dbReference type="PROSITE" id="PS00237">
    <property type="entry name" value="G_PROTEIN_RECEP_F1_1"/>
    <property type="match status" value="1"/>
</dbReference>
<evidence type="ECO:0000256" key="6">
    <source>
        <dbReference type="ARBA" id="ARBA00023040"/>
    </source>
</evidence>
<feature type="transmembrane region" description="Helical" evidence="11">
    <location>
        <begin position="292"/>
        <end position="319"/>
    </location>
</feature>
<evidence type="ECO:0000256" key="3">
    <source>
        <dbReference type="ARBA" id="ARBA00022475"/>
    </source>
</evidence>
<evidence type="ECO:0000256" key="1">
    <source>
        <dbReference type="ARBA" id="ARBA00004651"/>
    </source>
</evidence>
<dbReference type="GO" id="GO:0043410">
    <property type="term" value="P:positive regulation of MAPK cascade"/>
    <property type="evidence" value="ECO:0007669"/>
    <property type="project" value="TreeGrafter"/>
</dbReference>
<keyword evidence="5 11" id="KW-1133">Transmembrane helix</keyword>
<evidence type="ECO:0000256" key="5">
    <source>
        <dbReference type="ARBA" id="ARBA00022989"/>
    </source>
</evidence>
<evidence type="ECO:0000259" key="12">
    <source>
        <dbReference type="PROSITE" id="PS50262"/>
    </source>
</evidence>
<dbReference type="PANTHER" id="PTHR24248:SF66">
    <property type="entry name" value="OCTOPAMINE RECEPTOR BETA-3R"/>
    <property type="match status" value="1"/>
</dbReference>
<proteinExistence type="inferred from homology"/>
<accession>A0A979FVE1</accession>
<dbReference type="GO" id="GO:0004989">
    <property type="term" value="F:octopamine receptor activity"/>
    <property type="evidence" value="ECO:0007669"/>
    <property type="project" value="TreeGrafter"/>
</dbReference>
<feature type="transmembrane region" description="Helical" evidence="11">
    <location>
        <begin position="255"/>
        <end position="272"/>
    </location>
</feature>
<reference evidence="14" key="1">
    <citation type="submission" date="2025-08" db="UniProtKB">
        <authorList>
            <consortium name="RefSeq"/>
        </authorList>
    </citation>
    <scope>IDENTIFICATION</scope>
    <source>
        <tissue evidence="14">Whole organism</tissue>
    </source>
</reference>
<keyword evidence="4 10" id="KW-0812">Transmembrane</keyword>
<evidence type="ECO:0000256" key="7">
    <source>
        <dbReference type="ARBA" id="ARBA00023136"/>
    </source>
</evidence>
<dbReference type="Proteomes" id="UP000694843">
    <property type="component" value="Unplaced"/>
</dbReference>
<feature type="transmembrane region" description="Helical" evidence="11">
    <location>
        <begin position="214"/>
        <end position="235"/>
    </location>
</feature>
<dbReference type="GO" id="GO:0071880">
    <property type="term" value="P:adenylate cyclase-activating adrenergic receptor signaling pathway"/>
    <property type="evidence" value="ECO:0007669"/>
    <property type="project" value="TreeGrafter"/>
</dbReference>
<comment type="similarity">
    <text evidence="2 10">Belongs to the G-protein coupled receptor 1 family.</text>
</comment>
<feature type="transmembrane region" description="Helical" evidence="11">
    <location>
        <begin position="701"/>
        <end position="724"/>
    </location>
</feature>
<dbReference type="KEGG" id="hazt:108678375"/>
<evidence type="ECO:0000256" key="10">
    <source>
        <dbReference type="RuleBase" id="RU000688"/>
    </source>
</evidence>
<keyword evidence="3" id="KW-1003">Cell membrane</keyword>
<comment type="subcellular location">
    <subcellularLocation>
        <location evidence="1">Cell membrane</location>
        <topology evidence="1">Multi-pass membrane protein</topology>
    </subcellularLocation>
</comment>
<feature type="domain" description="G-protein coupled receptors family 1 profile" evidence="12">
    <location>
        <begin position="193"/>
        <end position="721"/>
    </location>
</feature>
<keyword evidence="6 10" id="KW-0297">G-protein coupled receptor</keyword>
<dbReference type="GO" id="GO:0005886">
    <property type="term" value="C:plasma membrane"/>
    <property type="evidence" value="ECO:0007669"/>
    <property type="project" value="UniProtKB-SubCell"/>
</dbReference>
<dbReference type="Pfam" id="PF00001">
    <property type="entry name" value="7tm_1"/>
    <property type="match status" value="1"/>
</dbReference>
<feature type="transmembrane region" description="Helical" evidence="11">
    <location>
        <begin position="169"/>
        <end position="202"/>
    </location>
</feature>
<dbReference type="SMART" id="SM01381">
    <property type="entry name" value="7TM_GPCR_Srsx"/>
    <property type="match status" value="1"/>
</dbReference>
<dbReference type="GeneID" id="108678375"/>
<keyword evidence="13" id="KW-1185">Reference proteome</keyword>